<evidence type="ECO:0000256" key="1">
    <source>
        <dbReference type="SAM" id="Coils"/>
    </source>
</evidence>
<sequence length="127" mass="14086">MQMNGISLGEFATVMTALGGVLGAVFLYTKSNTEAQAKSYEGRVADLQKAIAKLEEDGDDRLAEIRRDFERQLTDVKQAMMNQARTIERQEIMLADYSRHVGKLERIMAGAQLAIPEFETSPFRGGA</sequence>
<evidence type="ECO:0000313" key="3">
    <source>
        <dbReference type="EMBL" id="SDO12354.1"/>
    </source>
</evidence>
<protein>
    <submittedName>
        <fullName evidence="3">Uncharacterized protein</fullName>
    </submittedName>
</protein>
<dbReference type="AlphaFoldDB" id="A0A1H0GZY6"/>
<feature type="coiled-coil region" evidence="1">
    <location>
        <begin position="30"/>
        <end position="57"/>
    </location>
</feature>
<accession>A0A1H0GZY6</accession>
<dbReference type="STRING" id="1166073.SAMN05192530_103442"/>
<gene>
    <name evidence="3" type="ORF">SAMN05192530_103442</name>
</gene>
<name>A0A1H0GZY6_9HYPH</name>
<keyword evidence="4" id="KW-1185">Reference proteome</keyword>
<dbReference type="EMBL" id="FNIT01000003">
    <property type="protein sequence ID" value="SDO12354.1"/>
    <property type="molecule type" value="Genomic_DNA"/>
</dbReference>
<reference evidence="3 4" key="1">
    <citation type="submission" date="2016-10" db="EMBL/GenBank/DDBJ databases">
        <authorList>
            <person name="de Groot N.N."/>
        </authorList>
    </citation>
    <scope>NUCLEOTIDE SEQUENCE [LARGE SCALE GENOMIC DNA]</scope>
    <source>
        <strain evidence="4">L7-484,KACC 16230,DSM 25025</strain>
    </source>
</reference>
<dbReference type="OrthoDB" id="7915831at2"/>
<keyword evidence="2" id="KW-0472">Membrane</keyword>
<organism evidence="3 4">
    <name type="scientific">Aureimonas jatrophae</name>
    <dbReference type="NCBI Taxonomy" id="1166073"/>
    <lineage>
        <taxon>Bacteria</taxon>
        <taxon>Pseudomonadati</taxon>
        <taxon>Pseudomonadota</taxon>
        <taxon>Alphaproteobacteria</taxon>
        <taxon>Hyphomicrobiales</taxon>
        <taxon>Aurantimonadaceae</taxon>
        <taxon>Aureimonas</taxon>
    </lineage>
</organism>
<feature type="transmembrane region" description="Helical" evidence="2">
    <location>
        <begin position="6"/>
        <end position="28"/>
    </location>
</feature>
<evidence type="ECO:0000256" key="2">
    <source>
        <dbReference type="SAM" id="Phobius"/>
    </source>
</evidence>
<dbReference type="Proteomes" id="UP000198793">
    <property type="component" value="Unassembled WGS sequence"/>
</dbReference>
<keyword evidence="2" id="KW-0812">Transmembrane</keyword>
<keyword evidence="1" id="KW-0175">Coiled coil</keyword>
<proteinExistence type="predicted"/>
<keyword evidence="2" id="KW-1133">Transmembrane helix</keyword>
<evidence type="ECO:0000313" key="4">
    <source>
        <dbReference type="Proteomes" id="UP000198793"/>
    </source>
</evidence>